<evidence type="ECO:0000313" key="1">
    <source>
        <dbReference type="EMBL" id="CCC51939.1"/>
    </source>
</evidence>
<proteinExistence type="predicted"/>
<dbReference type="EMBL" id="HE573026">
    <property type="protein sequence ID" value="CCC51939.1"/>
    <property type="molecule type" value="Genomic_DNA"/>
</dbReference>
<sequence length="457" mass="50170">MTSRYREKAIPSLVAVLCARPALPFCFYTRWLMHDFHTTRWFQVNPSAQVKRTRLGRSSIDKPTVEMLSVNRYGGNKKREALVAAFRTYRSVSQSEATLNAGREALSAVEFEDFSLEDDEASEVAVDFACLYLNACLLFSVHPTPDTMQQLLAGLTPRLESPLHWECLLSVLIALMRPTMASAGTNAVAFVGLLRLSFGEETLQNFSADGILLLLIATTRALAALHCIQVEEDEMAYLAQIQQMALKALVATPCSATRLRERMIVGADALCWRLAVGAHHTSEGELWLPDIMQHLHGTGNECLLEELSVSQCTSVLCASCLAFAPHPPTYSSGAIAEGVAHSPQYQRVLDCVVRHLSQRVRVHSLGDTVCALAGILINTEARLRYRKYPLALLESCRDQIREEISSPGSLNTEGDADAQALADMLVQLGSSFDDDLANVALSVSRELQAIQGSMGEK</sequence>
<gene>
    <name evidence="1" type="ORF">TVY486_1009840</name>
</gene>
<accession>G0U7T1</accession>
<name>G0U7T1_TRYVY</name>
<organism evidence="1">
    <name type="scientific">Trypanosoma vivax (strain Y486)</name>
    <dbReference type="NCBI Taxonomy" id="1055687"/>
    <lineage>
        <taxon>Eukaryota</taxon>
        <taxon>Discoba</taxon>
        <taxon>Euglenozoa</taxon>
        <taxon>Kinetoplastea</taxon>
        <taxon>Metakinetoplastina</taxon>
        <taxon>Trypanosomatida</taxon>
        <taxon>Trypanosomatidae</taxon>
        <taxon>Trypanosoma</taxon>
        <taxon>Duttonella</taxon>
    </lineage>
</organism>
<protein>
    <submittedName>
        <fullName evidence="1">Uncharacterized protein</fullName>
    </submittedName>
</protein>
<dbReference type="AlphaFoldDB" id="G0U7T1"/>
<dbReference type="VEuPathDB" id="TriTrypDB:TvY486_1009840"/>
<dbReference type="OMA" id="LESPLHW"/>
<reference evidence="1" key="1">
    <citation type="journal article" date="2012" name="Proc. Natl. Acad. Sci. U.S.A.">
        <title>Antigenic diversity is generated by distinct evolutionary mechanisms in African trypanosome species.</title>
        <authorList>
            <person name="Jackson A.P."/>
            <person name="Berry A."/>
            <person name="Aslett M."/>
            <person name="Allison H.C."/>
            <person name="Burton P."/>
            <person name="Vavrova-Anderson J."/>
            <person name="Brown R."/>
            <person name="Browne H."/>
            <person name="Corton N."/>
            <person name="Hauser H."/>
            <person name="Gamble J."/>
            <person name="Gilderthorp R."/>
            <person name="Marcello L."/>
            <person name="McQuillan J."/>
            <person name="Otto T.D."/>
            <person name="Quail M.A."/>
            <person name="Sanders M.J."/>
            <person name="van Tonder A."/>
            <person name="Ginger M.L."/>
            <person name="Field M.C."/>
            <person name="Barry J.D."/>
            <person name="Hertz-Fowler C."/>
            <person name="Berriman M."/>
        </authorList>
    </citation>
    <scope>NUCLEOTIDE SEQUENCE</scope>
    <source>
        <strain evidence="1">Y486</strain>
    </source>
</reference>